<sequence length="509" mass="56818">MSIQLSIIGGFLEAGKTTFIQNLLKSQHCTNSKKTVLICCEQGFEEYRESILKRYNTIRINVNDIHMLDRSFISSIIEEHDPARIFIEYNGTWPIGEFLRIRLPSDCHIYNIFFIANASNFVLYLNNMKSIMTEQISNSDIVILNRDKSLDSVEKTNIKRAIKAVNSKAQAVYFKNDYKILQNNNKDFSAFLLVALLFVLYLVFISVKNTGSAFITIFLSILIQALPFILIGIFISSFLQVFVSDEKIVKVFSRFKWAGFPAAVVLGVFFPVCDCAMAPICSRLAGKGVPLHYVLTFLLSAPVVNPVVIMSTYYAFPNKPEVVLMRVGLGVMIALSVGFIVKFAGVTKEYAVNETVLETPCAGGYIGDFSQEGFIGKLGMLIRHAGMEFFNVGSYIVVGAFVTSLIQMFLSRELFSATGISRYVELLVMLGAAVFMSVCSTSNAFIARGFSYSFPMYGVVCYMVMGPMLDLKNIMMLSAGFKKRFLIELILILIVIAVFIFSIAAAFFS</sequence>
<keyword evidence="6 7" id="KW-0472">Membrane</keyword>
<feature type="transmembrane region" description="Helical" evidence="7">
    <location>
        <begin position="108"/>
        <end position="125"/>
    </location>
</feature>
<comment type="similarity">
    <text evidence="2">Belongs to the UPF0718 family.</text>
</comment>
<dbReference type="PANTHER" id="PTHR34184:SF4">
    <property type="entry name" value="UPF0718 PROTEIN YCGR"/>
    <property type="match status" value="1"/>
</dbReference>
<accession>U4R2C5</accession>
<dbReference type="PATRIC" id="fig|1330534.3.peg.1666"/>
<protein>
    <submittedName>
        <fullName evidence="9">Permease</fullName>
    </submittedName>
</protein>
<comment type="subcellular location">
    <subcellularLocation>
        <location evidence="1">Cell membrane</location>
        <topology evidence="1">Multi-pass membrane protein</topology>
    </subcellularLocation>
</comment>
<feature type="transmembrane region" description="Helical" evidence="7">
    <location>
        <begin position="489"/>
        <end position="508"/>
    </location>
</feature>
<evidence type="ECO:0000256" key="3">
    <source>
        <dbReference type="ARBA" id="ARBA00022475"/>
    </source>
</evidence>
<feature type="transmembrane region" description="Helical" evidence="7">
    <location>
        <begin position="292"/>
        <end position="316"/>
    </location>
</feature>
<evidence type="ECO:0000256" key="4">
    <source>
        <dbReference type="ARBA" id="ARBA00022692"/>
    </source>
</evidence>
<dbReference type="Proteomes" id="UP000016860">
    <property type="component" value="Unassembled WGS sequence"/>
</dbReference>
<dbReference type="Gene3D" id="3.40.50.300">
    <property type="entry name" value="P-loop containing nucleotide triphosphate hydrolases"/>
    <property type="match status" value="1"/>
</dbReference>
<gene>
    <name evidence="9" type="ORF">L323_08360</name>
</gene>
<evidence type="ECO:0000256" key="6">
    <source>
        <dbReference type="ARBA" id="ARBA00023136"/>
    </source>
</evidence>
<dbReference type="Pfam" id="PF03773">
    <property type="entry name" value="ArsP_1"/>
    <property type="match status" value="1"/>
</dbReference>
<feature type="transmembrane region" description="Helical" evidence="7">
    <location>
        <begin position="323"/>
        <end position="344"/>
    </location>
</feature>
<feature type="transmembrane region" description="Helical" evidence="7">
    <location>
        <begin position="423"/>
        <end position="446"/>
    </location>
</feature>
<keyword evidence="5 7" id="KW-1133">Transmembrane helix</keyword>
<dbReference type="InterPro" id="IPR003495">
    <property type="entry name" value="CobW/HypB/UreG_nucleotide-bd"/>
</dbReference>
<evidence type="ECO:0000256" key="7">
    <source>
        <dbReference type="SAM" id="Phobius"/>
    </source>
</evidence>
<dbReference type="InterPro" id="IPR052923">
    <property type="entry name" value="UPF0718"/>
</dbReference>
<keyword evidence="3" id="KW-1003">Cell membrane</keyword>
<feature type="transmembrane region" description="Helical" evidence="7">
    <location>
        <begin position="255"/>
        <end position="280"/>
    </location>
</feature>
<dbReference type="EMBL" id="ATAY01000028">
    <property type="protein sequence ID" value="EPR12289.1"/>
    <property type="molecule type" value="Genomic_DNA"/>
</dbReference>
<dbReference type="RefSeq" id="WP_020815219.1">
    <property type="nucleotide sequence ID" value="NZ_ATAY01000028.1"/>
</dbReference>
<keyword evidence="4 7" id="KW-0812">Transmembrane</keyword>
<dbReference type="InterPro" id="IPR027417">
    <property type="entry name" value="P-loop_NTPase"/>
</dbReference>
<proteinExistence type="inferred from homology"/>
<evidence type="ECO:0000256" key="1">
    <source>
        <dbReference type="ARBA" id="ARBA00004651"/>
    </source>
</evidence>
<dbReference type="AlphaFoldDB" id="U4R2C5"/>
<evidence type="ECO:0000259" key="8">
    <source>
        <dbReference type="Pfam" id="PF02492"/>
    </source>
</evidence>
<dbReference type="PANTHER" id="PTHR34184">
    <property type="entry name" value="UPF0718 PROTEIN YCGR"/>
    <property type="match status" value="1"/>
</dbReference>
<dbReference type="InterPro" id="IPR005524">
    <property type="entry name" value="DUF318"/>
</dbReference>
<name>U4R2C5_9FIRM</name>
<evidence type="ECO:0000256" key="2">
    <source>
        <dbReference type="ARBA" id="ARBA00006386"/>
    </source>
</evidence>
<reference evidence="9 10" key="1">
    <citation type="journal article" date="2013" name="Genome Announc.">
        <title>Draft Genome Sequence of the Cellulolytic Bacterium Clostridium papyrosolvens C7 (ATCC 700395).</title>
        <authorList>
            <person name="Zepeda V."/>
            <person name="Dassa B."/>
            <person name="Borovok I."/>
            <person name="Lamed R."/>
            <person name="Bayer E.A."/>
            <person name="Cate J.H."/>
        </authorList>
    </citation>
    <scope>NUCLEOTIDE SEQUENCE [LARGE SCALE GENOMIC DNA]</scope>
    <source>
        <strain evidence="9 10">C7</strain>
    </source>
</reference>
<dbReference type="STRING" id="1330534.L323_08360"/>
<feature type="transmembrane region" description="Helical" evidence="7">
    <location>
        <begin position="188"/>
        <end position="207"/>
    </location>
</feature>
<dbReference type="GO" id="GO:0005886">
    <property type="term" value="C:plasma membrane"/>
    <property type="evidence" value="ECO:0007669"/>
    <property type="project" value="UniProtKB-SubCell"/>
</dbReference>
<evidence type="ECO:0000256" key="5">
    <source>
        <dbReference type="ARBA" id="ARBA00022989"/>
    </source>
</evidence>
<dbReference type="OrthoDB" id="9810876at2"/>
<feature type="transmembrane region" description="Helical" evidence="7">
    <location>
        <begin position="389"/>
        <end position="411"/>
    </location>
</feature>
<evidence type="ECO:0000313" key="9">
    <source>
        <dbReference type="EMBL" id="EPR12289.1"/>
    </source>
</evidence>
<feature type="domain" description="CobW/HypB/UreG nucleotide-binding" evidence="8">
    <location>
        <begin position="6"/>
        <end position="171"/>
    </location>
</feature>
<feature type="transmembrane region" description="Helical" evidence="7">
    <location>
        <begin position="213"/>
        <end position="243"/>
    </location>
</feature>
<dbReference type="Pfam" id="PF02492">
    <property type="entry name" value="cobW"/>
    <property type="match status" value="1"/>
</dbReference>
<feature type="transmembrane region" description="Helical" evidence="7">
    <location>
        <begin position="452"/>
        <end position="469"/>
    </location>
</feature>
<evidence type="ECO:0000313" key="10">
    <source>
        <dbReference type="Proteomes" id="UP000016860"/>
    </source>
</evidence>
<comment type="caution">
    <text evidence="9">The sequence shown here is derived from an EMBL/GenBank/DDBJ whole genome shotgun (WGS) entry which is preliminary data.</text>
</comment>
<organism evidence="9 10">
    <name type="scientific">Ruminiclostridium papyrosolvens C7</name>
    <dbReference type="NCBI Taxonomy" id="1330534"/>
    <lineage>
        <taxon>Bacteria</taxon>
        <taxon>Bacillati</taxon>
        <taxon>Bacillota</taxon>
        <taxon>Clostridia</taxon>
        <taxon>Eubacteriales</taxon>
        <taxon>Oscillospiraceae</taxon>
        <taxon>Ruminiclostridium</taxon>
    </lineage>
</organism>